<keyword evidence="1" id="KW-0808">Transferase</keyword>
<evidence type="ECO:0000313" key="3">
    <source>
        <dbReference type="Proteomes" id="UP000030765"/>
    </source>
</evidence>
<organism evidence="1">
    <name type="scientific">Anopheles sinensis</name>
    <name type="common">Mosquito</name>
    <dbReference type="NCBI Taxonomy" id="74873"/>
    <lineage>
        <taxon>Eukaryota</taxon>
        <taxon>Metazoa</taxon>
        <taxon>Ecdysozoa</taxon>
        <taxon>Arthropoda</taxon>
        <taxon>Hexapoda</taxon>
        <taxon>Insecta</taxon>
        <taxon>Pterygota</taxon>
        <taxon>Neoptera</taxon>
        <taxon>Endopterygota</taxon>
        <taxon>Diptera</taxon>
        <taxon>Nematocera</taxon>
        <taxon>Culicoidea</taxon>
        <taxon>Culicidae</taxon>
        <taxon>Anophelinae</taxon>
        <taxon>Anopheles</taxon>
    </lineage>
</organism>
<dbReference type="EMBL" id="ATLV01010838">
    <property type="status" value="NOT_ANNOTATED_CDS"/>
    <property type="molecule type" value="Genomic_DNA"/>
</dbReference>
<dbReference type="AlphaFoldDB" id="A0A084VCM2"/>
<dbReference type="Proteomes" id="UP000030765">
    <property type="component" value="Unassembled WGS sequence"/>
</dbReference>
<dbReference type="EnsemblMetazoa" id="ASIC002615-RA">
    <property type="protein sequence ID" value="ASIC002615-PA"/>
    <property type="gene ID" value="ASIC002615"/>
</dbReference>
<sequence>MTAQHRDNATLHPRAGCTCSFRAYEAMHHEGDTSTAIDFATMFVVMVVCMCLFAENIGVDFVCTSCDNRPSNAICCGGKKETTPAEETTTN</sequence>
<reference evidence="1 3" key="1">
    <citation type="journal article" date="2014" name="BMC Genomics">
        <title>Genome sequence of Anopheles sinensis provides insight into genetics basis of mosquito competence for malaria parasites.</title>
        <authorList>
            <person name="Zhou D."/>
            <person name="Zhang D."/>
            <person name="Ding G."/>
            <person name="Shi L."/>
            <person name="Hou Q."/>
            <person name="Ye Y."/>
            <person name="Xu Y."/>
            <person name="Zhou H."/>
            <person name="Xiong C."/>
            <person name="Li S."/>
            <person name="Yu J."/>
            <person name="Hong S."/>
            <person name="Yu X."/>
            <person name="Zou P."/>
            <person name="Chen C."/>
            <person name="Chang X."/>
            <person name="Wang W."/>
            <person name="Lv Y."/>
            <person name="Sun Y."/>
            <person name="Ma L."/>
            <person name="Shen B."/>
            <person name="Zhu C."/>
        </authorList>
    </citation>
    <scope>NUCLEOTIDE SEQUENCE [LARGE SCALE GENOMIC DNA]</scope>
</reference>
<protein>
    <submittedName>
        <fullName evidence="1 2">Glycosyl transferase family 1</fullName>
    </submittedName>
</protein>
<accession>A0A084VCM2</accession>
<evidence type="ECO:0000313" key="2">
    <source>
        <dbReference type="EnsemblMetazoa" id="ASIC002615-PA"/>
    </source>
</evidence>
<dbReference type="EMBL" id="KE524620">
    <property type="protein sequence ID" value="KFB35716.1"/>
    <property type="molecule type" value="Genomic_DNA"/>
</dbReference>
<keyword evidence="3" id="KW-1185">Reference proteome</keyword>
<dbReference type="VEuPathDB" id="VectorBase:ASIC002615"/>
<name>A0A084VCM2_ANOSI</name>
<gene>
    <name evidence="1" type="ORF">ZHAS_00002615</name>
</gene>
<proteinExistence type="predicted"/>
<reference evidence="2" key="2">
    <citation type="submission" date="2020-05" db="UniProtKB">
        <authorList>
            <consortium name="EnsemblMetazoa"/>
        </authorList>
    </citation>
    <scope>IDENTIFICATION</scope>
</reference>
<evidence type="ECO:0000313" key="1">
    <source>
        <dbReference type="EMBL" id="KFB35716.1"/>
    </source>
</evidence>
<dbReference type="GO" id="GO:0016740">
    <property type="term" value="F:transferase activity"/>
    <property type="evidence" value="ECO:0007669"/>
    <property type="project" value="UniProtKB-KW"/>
</dbReference>